<dbReference type="Proteomes" id="UP000641206">
    <property type="component" value="Unassembled WGS sequence"/>
</dbReference>
<evidence type="ECO:0000313" key="2">
    <source>
        <dbReference type="Proteomes" id="UP000641206"/>
    </source>
</evidence>
<gene>
    <name evidence="1" type="ORF">GCM10011346_04360</name>
</gene>
<dbReference type="RefSeq" id="WP_077601664.1">
    <property type="nucleotide sequence ID" value="NZ_BMLW01000001.1"/>
</dbReference>
<keyword evidence="2" id="KW-1185">Reference proteome</keyword>
<accession>A0ABQ2NQ69</accession>
<comment type="caution">
    <text evidence="1">The sequence shown here is derived from an EMBL/GenBank/DDBJ whole genome shotgun (WGS) entry which is preliminary data.</text>
</comment>
<dbReference type="EMBL" id="BMLW01000001">
    <property type="protein sequence ID" value="GGP07626.1"/>
    <property type="molecule type" value="Genomic_DNA"/>
</dbReference>
<protein>
    <submittedName>
        <fullName evidence="1">Uncharacterized protein</fullName>
    </submittedName>
</protein>
<sequence>MKWQEARKLFPDQFLLVSILDYHEEDNKKIVDEVAPIRPVSRKNANKEFFRAKEGTMVYHTSNKEFVIHLRRDPLMKVRRGL</sequence>
<evidence type="ECO:0000313" key="1">
    <source>
        <dbReference type="EMBL" id="GGP07626.1"/>
    </source>
</evidence>
<name>A0ABQ2NQ69_9BACI</name>
<reference evidence="2" key="1">
    <citation type="journal article" date="2019" name="Int. J. Syst. Evol. Microbiol.">
        <title>The Global Catalogue of Microorganisms (GCM) 10K type strain sequencing project: providing services to taxonomists for standard genome sequencing and annotation.</title>
        <authorList>
            <consortium name="The Broad Institute Genomics Platform"/>
            <consortium name="The Broad Institute Genome Sequencing Center for Infectious Disease"/>
            <person name="Wu L."/>
            <person name="Ma J."/>
        </authorList>
    </citation>
    <scope>NUCLEOTIDE SEQUENCE [LARGE SCALE GENOMIC DNA]</scope>
    <source>
        <strain evidence="2">CGMCC 1.7693</strain>
    </source>
</reference>
<organism evidence="1 2">
    <name type="scientific">Oceanobacillus neutriphilus</name>
    <dbReference type="NCBI Taxonomy" id="531815"/>
    <lineage>
        <taxon>Bacteria</taxon>
        <taxon>Bacillati</taxon>
        <taxon>Bacillota</taxon>
        <taxon>Bacilli</taxon>
        <taxon>Bacillales</taxon>
        <taxon>Bacillaceae</taxon>
        <taxon>Oceanobacillus</taxon>
    </lineage>
</organism>
<proteinExistence type="predicted"/>